<evidence type="ECO:0000256" key="9">
    <source>
        <dbReference type="ARBA" id="ARBA00030592"/>
    </source>
</evidence>
<evidence type="ECO:0000256" key="2">
    <source>
        <dbReference type="ARBA" id="ARBA00008276"/>
    </source>
</evidence>
<dbReference type="PANTHER" id="PTHR11136:SF0">
    <property type="entry name" value="DIHYDROFOLATE SYNTHETASE-RELATED"/>
    <property type="match status" value="1"/>
</dbReference>
<evidence type="ECO:0000259" key="12">
    <source>
        <dbReference type="Pfam" id="PF02875"/>
    </source>
</evidence>
<comment type="caution">
    <text evidence="14">The sequence shown here is derived from an EMBL/GenBank/DDBJ whole genome shotgun (WGS) entry which is preliminary data.</text>
</comment>
<dbReference type="GO" id="GO:0046872">
    <property type="term" value="F:metal ion binding"/>
    <property type="evidence" value="ECO:0007669"/>
    <property type="project" value="UniProtKB-KW"/>
</dbReference>
<dbReference type="Proteomes" id="UP000051859">
    <property type="component" value="Unassembled WGS sequence"/>
</dbReference>
<dbReference type="Pfam" id="PF08245">
    <property type="entry name" value="Mur_ligase_M"/>
    <property type="match status" value="1"/>
</dbReference>
<evidence type="ECO:0000313" key="15">
    <source>
        <dbReference type="Proteomes" id="UP000051859"/>
    </source>
</evidence>
<sequence>MNYEEALRFIHGRPRMRKEPTLKRMTKFLAELGNPQETIKAVHVAGTNGKGSTIAFLERMIQDTGHTVGTFTSPFLTRFNERISVNGQPINDQEIVDLVEIIKPIVEKMDQAQHSGPLEFEIVTAMMFIYFKKHPVDIVLIEVGIGGKFDSTNVFTPIISVITNVGFDHMEILGDTLSKIATQKAGIIKKRVPVITGAKSDDVLKVLKSRSERESAALKIIGQDFKIDEENSFKNEQTIISNLSSGLLGVYQIDNLAVSIETMIMLSQILNWTINFEQLKKSIRLTSWAGRMEIVGQKPEIILDGAHNLPGIEALIQSVTRYWPNQKVYVLAAILEDKLFNQMLEKLVQPANVNVFLTNFFGPGKRQAVKKVELTSELKKSVQYEENWQAALQKIRQEAKEDDVIVVTGSLYFISEVRPNFKK</sequence>
<dbReference type="EMBL" id="JQBX01000006">
    <property type="protein sequence ID" value="KRN94333.1"/>
    <property type="molecule type" value="Genomic_DNA"/>
</dbReference>
<dbReference type="InterPro" id="IPR013221">
    <property type="entry name" value="Mur_ligase_cen"/>
</dbReference>
<dbReference type="NCBIfam" id="TIGR01499">
    <property type="entry name" value="folC"/>
    <property type="match status" value="1"/>
</dbReference>
<evidence type="ECO:0000256" key="3">
    <source>
        <dbReference type="ARBA" id="ARBA00013025"/>
    </source>
</evidence>
<dbReference type="InterPro" id="IPR001645">
    <property type="entry name" value="Folylpolyglutamate_synth"/>
</dbReference>
<evidence type="ECO:0000259" key="13">
    <source>
        <dbReference type="Pfam" id="PF08245"/>
    </source>
</evidence>
<dbReference type="Pfam" id="PF02875">
    <property type="entry name" value="Mur_ligase_C"/>
    <property type="match status" value="1"/>
</dbReference>
<dbReference type="GO" id="GO:0005524">
    <property type="term" value="F:ATP binding"/>
    <property type="evidence" value="ECO:0007669"/>
    <property type="project" value="UniProtKB-KW"/>
</dbReference>
<dbReference type="SUPFAM" id="SSF53623">
    <property type="entry name" value="MurD-like peptide ligases, catalytic domain"/>
    <property type="match status" value="1"/>
</dbReference>
<comment type="cofactor">
    <cofactor evidence="1">
        <name>Mg(2+)</name>
        <dbReference type="ChEBI" id="CHEBI:18420"/>
    </cofactor>
</comment>
<name>A0A0R2L5Y4_9LACO</name>
<dbReference type="STRING" id="331679.IV81_GL001513"/>
<keyword evidence="6 11" id="KW-0547">Nucleotide-binding</keyword>
<comment type="similarity">
    <text evidence="2 11">Belongs to the folylpolyglutamate synthase family.</text>
</comment>
<dbReference type="PROSITE" id="PS01011">
    <property type="entry name" value="FOLYLPOLYGLU_SYNT_1"/>
    <property type="match status" value="1"/>
</dbReference>
<organism evidence="14 15">
    <name type="scientific">Pediococcus stilesii</name>
    <dbReference type="NCBI Taxonomy" id="331679"/>
    <lineage>
        <taxon>Bacteria</taxon>
        <taxon>Bacillati</taxon>
        <taxon>Bacillota</taxon>
        <taxon>Bacilli</taxon>
        <taxon>Lactobacillales</taxon>
        <taxon>Lactobacillaceae</taxon>
        <taxon>Pediococcus</taxon>
    </lineage>
</organism>
<evidence type="ECO:0000256" key="1">
    <source>
        <dbReference type="ARBA" id="ARBA00001946"/>
    </source>
</evidence>
<keyword evidence="8" id="KW-0460">Magnesium</keyword>
<dbReference type="Gene3D" id="3.40.1190.10">
    <property type="entry name" value="Mur-like, catalytic domain"/>
    <property type="match status" value="1"/>
</dbReference>
<dbReference type="SUPFAM" id="SSF53244">
    <property type="entry name" value="MurD-like peptide ligases, peptide-binding domain"/>
    <property type="match status" value="1"/>
</dbReference>
<dbReference type="InterPro" id="IPR036615">
    <property type="entry name" value="Mur_ligase_C_dom_sf"/>
</dbReference>
<dbReference type="InterPro" id="IPR004101">
    <property type="entry name" value="Mur_ligase_C"/>
</dbReference>
<evidence type="ECO:0000256" key="7">
    <source>
        <dbReference type="ARBA" id="ARBA00022840"/>
    </source>
</evidence>
<proteinExistence type="inferred from homology"/>
<protein>
    <recommendedName>
        <fullName evidence="3">tetrahydrofolate synthase</fullName>
        <ecNumber evidence="3">6.3.2.17</ecNumber>
    </recommendedName>
    <alternativeName>
        <fullName evidence="9">Tetrahydrofolylpolyglutamate synthase</fullName>
    </alternativeName>
</protein>
<evidence type="ECO:0000256" key="8">
    <source>
        <dbReference type="ARBA" id="ARBA00022842"/>
    </source>
</evidence>
<dbReference type="Gene3D" id="3.90.190.20">
    <property type="entry name" value="Mur ligase, C-terminal domain"/>
    <property type="match status" value="1"/>
</dbReference>
<dbReference type="GO" id="GO:0004326">
    <property type="term" value="F:tetrahydrofolylpolyglutamate synthase activity"/>
    <property type="evidence" value="ECO:0007669"/>
    <property type="project" value="UniProtKB-EC"/>
</dbReference>
<feature type="domain" description="Mur ligase C-terminal" evidence="12">
    <location>
        <begin position="290"/>
        <end position="410"/>
    </location>
</feature>
<dbReference type="PATRIC" id="fig|331679.3.peg.1548"/>
<keyword evidence="4 11" id="KW-0436">Ligase</keyword>
<evidence type="ECO:0000256" key="10">
    <source>
        <dbReference type="ARBA" id="ARBA00047493"/>
    </source>
</evidence>
<dbReference type="FunFam" id="3.40.1190.10:FF:000011">
    <property type="entry name" value="Folylpolyglutamate synthase/dihydrofolate synthase"/>
    <property type="match status" value="1"/>
</dbReference>
<keyword evidence="7 11" id="KW-0067">ATP-binding</keyword>
<gene>
    <name evidence="14" type="ORF">IV81_GL001513</name>
</gene>
<dbReference type="InterPro" id="IPR036565">
    <property type="entry name" value="Mur-like_cat_sf"/>
</dbReference>
<dbReference type="PANTHER" id="PTHR11136">
    <property type="entry name" value="FOLYLPOLYGLUTAMATE SYNTHASE-RELATED"/>
    <property type="match status" value="1"/>
</dbReference>
<feature type="domain" description="Mur ligase central" evidence="13">
    <location>
        <begin position="44"/>
        <end position="260"/>
    </location>
</feature>
<dbReference type="AlphaFoldDB" id="A0A0R2L5Y4"/>
<evidence type="ECO:0000256" key="4">
    <source>
        <dbReference type="ARBA" id="ARBA00022598"/>
    </source>
</evidence>
<accession>A0A0R2L5Y4</accession>
<dbReference type="EC" id="6.3.2.17" evidence="3"/>
<evidence type="ECO:0000313" key="14">
    <source>
        <dbReference type="EMBL" id="KRN94333.1"/>
    </source>
</evidence>
<dbReference type="PIRSF" id="PIRSF001563">
    <property type="entry name" value="Folylpolyglu_synth"/>
    <property type="match status" value="1"/>
</dbReference>
<keyword evidence="5" id="KW-0479">Metal-binding</keyword>
<dbReference type="RefSeq" id="WP_057802476.1">
    <property type="nucleotide sequence ID" value="NZ_JQBX01000006.1"/>
</dbReference>
<dbReference type="InterPro" id="IPR018109">
    <property type="entry name" value="Folylpolyglutamate_synth_CS"/>
</dbReference>
<dbReference type="GO" id="GO:0008841">
    <property type="term" value="F:dihydrofolate synthase activity"/>
    <property type="evidence" value="ECO:0007669"/>
    <property type="project" value="TreeGrafter"/>
</dbReference>
<dbReference type="GO" id="GO:0005737">
    <property type="term" value="C:cytoplasm"/>
    <property type="evidence" value="ECO:0007669"/>
    <property type="project" value="TreeGrafter"/>
</dbReference>
<evidence type="ECO:0000256" key="11">
    <source>
        <dbReference type="PIRNR" id="PIRNR001563"/>
    </source>
</evidence>
<keyword evidence="15" id="KW-1185">Reference proteome</keyword>
<reference evidence="14 15" key="1">
    <citation type="journal article" date="2015" name="Genome Announc.">
        <title>Expanding the biotechnology potential of lactobacilli through comparative genomics of 213 strains and associated genera.</title>
        <authorList>
            <person name="Sun Z."/>
            <person name="Harris H.M."/>
            <person name="McCann A."/>
            <person name="Guo C."/>
            <person name="Argimon S."/>
            <person name="Zhang W."/>
            <person name="Yang X."/>
            <person name="Jeffery I.B."/>
            <person name="Cooney J.C."/>
            <person name="Kagawa T.F."/>
            <person name="Liu W."/>
            <person name="Song Y."/>
            <person name="Salvetti E."/>
            <person name="Wrobel A."/>
            <person name="Rasinkangas P."/>
            <person name="Parkhill J."/>
            <person name="Rea M.C."/>
            <person name="O'Sullivan O."/>
            <person name="Ritari J."/>
            <person name="Douillard F.P."/>
            <person name="Paul Ross R."/>
            <person name="Yang R."/>
            <person name="Briner A.E."/>
            <person name="Felis G.E."/>
            <person name="de Vos W.M."/>
            <person name="Barrangou R."/>
            <person name="Klaenhammer T.R."/>
            <person name="Caufield P.W."/>
            <person name="Cui Y."/>
            <person name="Zhang H."/>
            <person name="O'Toole P.W."/>
        </authorList>
    </citation>
    <scope>NUCLEOTIDE SEQUENCE [LARGE SCALE GENOMIC DNA]</scope>
    <source>
        <strain evidence="14 15">DSM 18001</strain>
    </source>
</reference>
<comment type="catalytic activity">
    <reaction evidence="10">
        <text>(6S)-5,6,7,8-tetrahydrofolyl-(gamma-L-Glu)(n) + L-glutamate + ATP = (6S)-5,6,7,8-tetrahydrofolyl-(gamma-L-Glu)(n+1) + ADP + phosphate + H(+)</text>
        <dbReference type="Rhea" id="RHEA:10580"/>
        <dbReference type="Rhea" id="RHEA-COMP:14738"/>
        <dbReference type="Rhea" id="RHEA-COMP:14740"/>
        <dbReference type="ChEBI" id="CHEBI:15378"/>
        <dbReference type="ChEBI" id="CHEBI:29985"/>
        <dbReference type="ChEBI" id="CHEBI:30616"/>
        <dbReference type="ChEBI" id="CHEBI:43474"/>
        <dbReference type="ChEBI" id="CHEBI:141005"/>
        <dbReference type="ChEBI" id="CHEBI:456216"/>
        <dbReference type="EC" id="6.3.2.17"/>
    </reaction>
</comment>
<evidence type="ECO:0000256" key="5">
    <source>
        <dbReference type="ARBA" id="ARBA00022723"/>
    </source>
</evidence>
<evidence type="ECO:0000256" key="6">
    <source>
        <dbReference type="ARBA" id="ARBA00022741"/>
    </source>
</evidence>